<reference evidence="3 4" key="1">
    <citation type="submission" date="2019-02" db="EMBL/GenBank/DDBJ databases">
        <title>Deep-cultivation of Planctomycetes and their phenomic and genomic characterization uncovers novel biology.</title>
        <authorList>
            <person name="Wiegand S."/>
            <person name="Jogler M."/>
            <person name="Boedeker C."/>
            <person name="Pinto D."/>
            <person name="Vollmers J."/>
            <person name="Rivas-Marin E."/>
            <person name="Kohn T."/>
            <person name="Peeters S.H."/>
            <person name="Heuer A."/>
            <person name="Rast P."/>
            <person name="Oberbeckmann S."/>
            <person name="Bunk B."/>
            <person name="Jeske O."/>
            <person name="Meyerdierks A."/>
            <person name="Storesund J.E."/>
            <person name="Kallscheuer N."/>
            <person name="Luecker S."/>
            <person name="Lage O.M."/>
            <person name="Pohl T."/>
            <person name="Merkel B.J."/>
            <person name="Hornburger P."/>
            <person name="Mueller R.-W."/>
            <person name="Bruemmer F."/>
            <person name="Labrenz M."/>
            <person name="Spormann A.M."/>
            <person name="Op Den Camp H."/>
            <person name="Overmann J."/>
            <person name="Amann R."/>
            <person name="Jetten M.S.M."/>
            <person name="Mascher T."/>
            <person name="Medema M.H."/>
            <person name="Devos D.P."/>
            <person name="Kaster A.-K."/>
            <person name="Ovreas L."/>
            <person name="Rohde M."/>
            <person name="Galperin M.Y."/>
            <person name="Jogler C."/>
        </authorList>
    </citation>
    <scope>NUCLEOTIDE SEQUENCE [LARGE SCALE GENOMIC DNA]</scope>
    <source>
        <strain evidence="3 4">KOR34</strain>
    </source>
</reference>
<dbReference type="PROSITE" id="PS50846">
    <property type="entry name" value="HMA_2"/>
    <property type="match status" value="1"/>
</dbReference>
<evidence type="ECO:0000256" key="1">
    <source>
        <dbReference type="ARBA" id="ARBA00022723"/>
    </source>
</evidence>
<dbReference type="CDD" id="cd00371">
    <property type="entry name" value="HMA"/>
    <property type="match status" value="1"/>
</dbReference>
<dbReference type="SUPFAM" id="SSF55008">
    <property type="entry name" value="HMA, heavy metal-associated domain"/>
    <property type="match status" value="1"/>
</dbReference>
<organism evidence="3 4">
    <name type="scientific">Posidoniimonas corsicana</name>
    <dbReference type="NCBI Taxonomy" id="1938618"/>
    <lineage>
        <taxon>Bacteria</taxon>
        <taxon>Pseudomonadati</taxon>
        <taxon>Planctomycetota</taxon>
        <taxon>Planctomycetia</taxon>
        <taxon>Pirellulales</taxon>
        <taxon>Lacipirellulaceae</taxon>
        <taxon>Posidoniimonas</taxon>
    </lineage>
</organism>
<evidence type="ECO:0000259" key="2">
    <source>
        <dbReference type="PROSITE" id="PS50846"/>
    </source>
</evidence>
<dbReference type="EMBL" id="SIHJ01000001">
    <property type="protein sequence ID" value="TWT36719.1"/>
    <property type="molecule type" value="Genomic_DNA"/>
</dbReference>
<sequence>MFALLLVLAVAAEPQAKAPAPKPLPPGQLMVQLDTLHCPSCAKQISRNLYRTPGVMRVRADLKKDQIWITAQPKKQLDLARVWQATQLKDAKPVELRIGARTFVAKDFEKKVEKTAQRPTRQN</sequence>
<dbReference type="Gene3D" id="3.30.70.100">
    <property type="match status" value="1"/>
</dbReference>
<protein>
    <submittedName>
        <fullName evidence="3">Heavy-metal-associated domain protein</fullName>
    </submittedName>
</protein>
<dbReference type="InterPro" id="IPR006121">
    <property type="entry name" value="HMA_dom"/>
</dbReference>
<keyword evidence="1" id="KW-0479">Metal-binding</keyword>
<dbReference type="Pfam" id="PF00403">
    <property type="entry name" value="HMA"/>
    <property type="match status" value="1"/>
</dbReference>
<name>A0A5C5VFN9_9BACT</name>
<comment type="caution">
    <text evidence="3">The sequence shown here is derived from an EMBL/GenBank/DDBJ whole genome shotgun (WGS) entry which is preliminary data.</text>
</comment>
<gene>
    <name evidence="3" type="ORF">KOR34_16590</name>
</gene>
<dbReference type="GO" id="GO:0046872">
    <property type="term" value="F:metal ion binding"/>
    <property type="evidence" value="ECO:0007669"/>
    <property type="project" value="UniProtKB-KW"/>
</dbReference>
<evidence type="ECO:0000313" key="3">
    <source>
        <dbReference type="EMBL" id="TWT36719.1"/>
    </source>
</evidence>
<keyword evidence="4" id="KW-1185">Reference proteome</keyword>
<dbReference type="InterPro" id="IPR036163">
    <property type="entry name" value="HMA_dom_sf"/>
</dbReference>
<dbReference type="Proteomes" id="UP000316714">
    <property type="component" value="Unassembled WGS sequence"/>
</dbReference>
<dbReference type="PROSITE" id="PS01047">
    <property type="entry name" value="HMA_1"/>
    <property type="match status" value="1"/>
</dbReference>
<dbReference type="RefSeq" id="WP_197531254.1">
    <property type="nucleotide sequence ID" value="NZ_SIHJ01000001.1"/>
</dbReference>
<accession>A0A5C5VFN9</accession>
<evidence type="ECO:0000313" key="4">
    <source>
        <dbReference type="Proteomes" id="UP000316714"/>
    </source>
</evidence>
<proteinExistence type="predicted"/>
<feature type="domain" description="HMA" evidence="2">
    <location>
        <begin position="27"/>
        <end position="91"/>
    </location>
</feature>
<dbReference type="InterPro" id="IPR017969">
    <property type="entry name" value="Heavy-metal-associated_CS"/>
</dbReference>
<dbReference type="AlphaFoldDB" id="A0A5C5VFN9"/>